<evidence type="ECO:0000313" key="4">
    <source>
        <dbReference type="Proteomes" id="UP000033116"/>
    </source>
</evidence>
<dbReference type="Pfam" id="PF02697">
    <property type="entry name" value="VAPB_antitox"/>
    <property type="match status" value="1"/>
</dbReference>
<protein>
    <recommendedName>
        <fullName evidence="2">Putative antitoxin MSMAP_2112</fullName>
    </recommendedName>
</protein>
<accession>A0A0E3R9R1</accession>
<dbReference type="AlphaFoldDB" id="A0A0E3R9R1"/>
<dbReference type="Proteomes" id="UP000033116">
    <property type="component" value="Chromosome"/>
</dbReference>
<dbReference type="GeneID" id="24865370"/>
<name>A0A0E3R9R1_METMZ</name>
<gene>
    <name evidence="3" type="ORF">MSMAP_2112</name>
</gene>
<dbReference type="PATRIC" id="fig|1434115.4.peg.2723"/>
<dbReference type="RefSeq" id="WP_048043633.1">
    <property type="nucleotide sequence ID" value="NZ_CP009511.1"/>
</dbReference>
<comment type="similarity">
    <text evidence="2">Belongs to the UPF0330 family.</text>
</comment>
<evidence type="ECO:0000313" key="3">
    <source>
        <dbReference type="EMBL" id="AKB62097.1"/>
    </source>
</evidence>
<dbReference type="EMBL" id="CP009511">
    <property type="protein sequence ID" value="AKB62097.1"/>
    <property type="molecule type" value="Genomic_DNA"/>
</dbReference>
<comment type="function">
    <text evidence="2">Possibly the antitoxin component of a toxin-antitoxin (TA) module.</text>
</comment>
<organism evidence="3 4">
    <name type="scientific">Methanosarcina mazei SarPi</name>
    <dbReference type="NCBI Taxonomy" id="1434115"/>
    <lineage>
        <taxon>Archaea</taxon>
        <taxon>Methanobacteriati</taxon>
        <taxon>Methanobacteriota</taxon>
        <taxon>Stenosarchaea group</taxon>
        <taxon>Methanomicrobia</taxon>
        <taxon>Methanosarcinales</taxon>
        <taxon>Methanosarcinaceae</taxon>
        <taxon>Methanosarcina</taxon>
    </lineage>
</organism>
<dbReference type="NCBIfam" id="NF010249">
    <property type="entry name" value="PRK13696.1-1"/>
    <property type="match status" value="1"/>
</dbReference>
<evidence type="ECO:0000256" key="1">
    <source>
        <dbReference type="ARBA" id="ARBA00022649"/>
    </source>
</evidence>
<proteinExistence type="inferred from homology"/>
<dbReference type="InterPro" id="IPR003847">
    <property type="entry name" value="Put_antitoxin"/>
</dbReference>
<dbReference type="HOGENOM" id="CLU_170073_1_0_2"/>
<reference evidence="3 4" key="1">
    <citation type="submission" date="2014-07" db="EMBL/GenBank/DDBJ databases">
        <title>Methanogenic archaea and the global carbon cycle.</title>
        <authorList>
            <person name="Henriksen J.R."/>
            <person name="Luke J."/>
            <person name="Reinhart S."/>
            <person name="Benedict M.N."/>
            <person name="Youngblut N.D."/>
            <person name="Metcalf M.E."/>
            <person name="Whitaker R.J."/>
            <person name="Metcalf W.W."/>
        </authorList>
    </citation>
    <scope>NUCLEOTIDE SEQUENCE [LARGE SCALE GENOMIC DNA]</scope>
    <source>
        <strain evidence="3 4">SarPi</strain>
    </source>
</reference>
<evidence type="ECO:0000256" key="2">
    <source>
        <dbReference type="HAMAP-Rule" id="MF_00794"/>
    </source>
</evidence>
<sequence length="87" mass="9881">MPTRTICISEEAYEKLKSLKTTEKNSFSDVILKYYPKKRKLSEVLAEIGTNPELADAIEKASRDMRKAETVVPNILSSETCFLQLKV</sequence>
<keyword evidence="1" id="KW-1277">Toxin-antitoxin system</keyword>
<dbReference type="HAMAP" id="MF_00794">
    <property type="entry name" value="UPF0330"/>
    <property type="match status" value="1"/>
</dbReference>